<dbReference type="EMBL" id="MU006705">
    <property type="protein sequence ID" value="KAF2630935.1"/>
    <property type="molecule type" value="Genomic_DNA"/>
</dbReference>
<proteinExistence type="predicted"/>
<gene>
    <name evidence="1" type="ORF">BU25DRAFT_445916</name>
</gene>
<accession>A0ACB6S9J0</accession>
<organism evidence="1 2">
    <name type="scientific">Macroventuria anomochaeta</name>
    <dbReference type="NCBI Taxonomy" id="301207"/>
    <lineage>
        <taxon>Eukaryota</taxon>
        <taxon>Fungi</taxon>
        <taxon>Dikarya</taxon>
        <taxon>Ascomycota</taxon>
        <taxon>Pezizomycotina</taxon>
        <taxon>Dothideomycetes</taxon>
        <taxon>Pleosporomycetidae</taxon>
        <taxon>Pleosporales</taxon>
        <taxon>Pleosporineae</taxon>
        <taxon>Didymellaceae</taxon>
        <taxon>Macroventuria</taxon>
    </lineage>
</organism>
<dbReference type="Proteomes" id="UP000799754">
    <property type="component" value="Unassembled WGS sequence"/>
</dbReference>
<reference evidence="1" key="1">
    <citation type="journal article" date="2020" name="Stud. Mycol.">
        <title>101 Dothideomycetes genomes: a test case for predicting lifestyles and emergence of pathogens.</title>
        <authorList>
            <person name="Haridas S."/>
            <person name="Albert R."/>
            <person name="Binder M."/>
            <person name="Bloem J."/>
            <person name="Labutti K."/>
            <person name="Salamov A."/>
            <person name="Andreopoulos B."/>
            <person name="Baker S."/>
            <person name="Barry K."/>
            <person name="Bills G."/>
            <person name="Bluhm B."/>
            <person name="Cannon C."/>
            <person name="Castanera R."/>
            <person name="Culley D."/>
            <person name="Daum C."/>
            <person name="Ezra D."/>
            <person name="Gonzalez J."/>
            <person name="Henrissat B."/>
            <person name="Kuo A."/>
            <person name="Liang C."/>
            <person name="Lipzen A."/>
            <person name="Lutzoni F."/>
            <person name="Magnuson J."/>
            <person name="Mondo S."/>
            <person name="Nolan M."/>
            <person name="Ohm R."/>
            <person name="Pangilinan J."/>
            <person name="Park H.-J."/>
            <person name="Ramirez L."/>
            <person name="Alfaro M."/>
            <person name="Sun H."/>
            <person name="Tritt A."/>
            <person name="Yoshinaga Y."/>
            <person name="Zwiers L.-H."/>
            <person name="Turgeon B."/>
            <person name="Goodwin S."/>
            <person name="Spatafora J."/>
            <person name="Crous P."/>
            <person name="Grigoriev I."/>
        </authorList>
    </citation>
    <scope>NUCLEOTIDE SEQUENCE</scope>
    <source>
        <strain evidence="1">CBS 525.71</strain>
    </source>
</reference>
<sequence length="530" mass="58271">MSEATGRIPGQPRQSDPYDGARAVLSVPKAHVKIVKSLLESHKIFDRYHGISPEPNDAKHAASNGQRMRVPTTIPCVQLADGWSTTAERAQLLVGLQLHDISPDITCSSWIPPETNSYRPVAASHNPLRKAVREALEALPSGTLASLNLTIDALVVRFPDSYSIYKPLLLLPSNSLGSDLSFIVLHHAGIFERVWDHIADALHCTHIALNSPIPPSNTPSSAHAGDEDNILRSPVNLTPIYGTFGPSPTLQTLSAPSQKDFEDALWVHTTQNSVHQTWAPLYTMFSRGNVKEKARLLSLPSITSLAPSSSASQTQEGATAVDMYAGIGYFSFSYRRAGLTRVLCWELNPWSVEGLRRGAALNNWSGRVFTPADIPSPSSTSGEWEAWRTNIIKGKEDFWIFAMSNETADRIVQCLRDYIPPVRHVNLGLLPVSRLSWPSAVRAVDRRLGGWVHAHENVGVVEMDERKVEVETEFQRLTDECADERRSVAGDAEGLKRKAQVEHVEKVKTYAPGVVHAVIDVHIPGTQAAE</sequence>
<evidence type="ECO:0000313" key="1">
    <source>
        <dbReference type="EMBL" id="KAF2630935.1"/>
    </source>
</evidence>
<keyword evidence="2" id="KW-1185">Reference proteome</keyword>
<evidence type="ECO:0000313" key="2">
    <source>
        <dbReference type="Proteomes" id="UP000799754"/>
    </source>
</evidence>
<name>A0ACB6S9J0_9PLEO</name>
<protein>
    <submittedName>
        <fullName evidence="1">Uncharacterized protein</fullName>
    </submittedName>
</protein>
<comment type="caution">
    <text evidence="1">The sequence shown here is derived from an EMBL/GenBank/DDBJ whole genome shotgun (WGS) entry which is preliminary data.</text>
</comment>